<dbReference type="Proteomes" id="UP000331127">
    <property type="component" value="Unassembled WGS sequence"/>
</dbReference>
<sequence length="641" mass="70319">MSALCLVCYETWPVMDETRCPDCGWIVADGNDPDSEQLDRARHLRDVRAAIRAARKSGWPTPADLKAFNRLLRGTLSTESHEAQKELDAANAEADRVQQTDWRAYVRASDALAEAFTLFADTASTLRHHLFIVRLTRDGMAAQEYVLNPGTGRPEPSGDDTRIPWQALISGLSATSQIRLFQLAGGVGVRPQHLFVNGIGSPTLAKTLRGAVPWDPNGERWTQVVVLNFVSGWPLIDRIAGLLEKDLAATIFTIPPQGVSEQEVIAEILARIPLVTSYYLLLAEINLTTSELTRREEPLFEKGTVAGLQDEVTVTVTIPGAAKGGVYLPVMTRPEPLEEGFEPEPCTVGGISLTTSKPNVPIRVTAKLEGAGHVSLTPSAPGRGSGGPDEVPDAAELTERWQAWQDHTDSIDVKFLIELSAADWKAFKARWDLVGKLMQAARMTLIGEEKRLRLQVVGYGQHGTQPELVDANLFGRPAARGASWSGPTKDPVSTGLEHAFRYVAENTTWEAPTKRFLVTVGSRVPCVTDQLSEHAAYADRCPDNLNWRDELAKIKADSVTCLAVTFPRELPLHEFQEKFQRRHDDHIWQQIGSGGVFSAPDSDISNKLLTALGIHLDAPFPFAVYSPTEPGANGVSKRRTR</sequence>
<protein>
    <submittedName>
        <fullName evidence="2">Uncharacterized protein</fullName>
    </submittedName>
</protein>
<evidence type="ECO:0000256" key="1">
    <source>
        <dbReference type="SAM" id="Coils"/>
    </source>
</evidence>
<proteinExistence type="predicted"/>
<reference evidence="2 3" key="1">
    <citation type="submission" date="2019-10" db="EMBL/GenBank/DDBJ databases">
        <title>Whole genome shotgun sequence of Acrocarpospora macrocephala NBRC 16266.</title>
        <authorList>
            <person name="Ichikawa N."/>
            <person name="Kimura A."/>
            <person name="Kitahashi Y."/>
            <person name="Komaki H."/>
            <person name="Oguchi A."/>
        </authorList>
    </citation>
    <scope>NUCLEOTIDE SEQUENCE [LARGE SCALE GENOMIC DNA]</scope>
    <source>
        <strain evidence="2 3">NBRC 16266</strain>
    </source>
</reference>
<dbReference type="AlphaFoldDB" id="A0A5M3WJH6"/>
<organism evidence="2 3">
    <name type="scientific">Acrocarpospora macrocephala</name>
    <dbReference type="NCBI Taxonomy" id="150177"/>
    <lineage>
        <taxon>Bacteria</taxon>
        <taxon>Bacillati</taxon>
        <taxon>Actinomycetota</taxon>
        <taxon>Actinomycetes</taxon>
        <taxon>Streptosporangiales</taxon>
        <taxon>Streptosporangiaceae</taxon>
        <taxon>Acrocarpospora</taxon>
    </lineage>
</organism>
<name>A0A5M3WJH6_9ACTN</name>
<evidence type="ECO:0000313" key="3">
    <source>
        <dbReference type="Proteomes" id="UP000331127"/>
    </source>
</evidence>
<feature type="coiled-coil region" evidence="1">
    <location>
        <begin position="73"/>
        <end position="100"/>
    </location>
</feature>
<keyword evidence="3" id="KW-1185">Reference proteome</keyword>
<comment type="caution">
    <text evidence="2">The sequence shown here is derived from an EMBL/GenBank/DDBJ whole genome shotgun (WGS) entry which is preliminary data.</text>
</comment>
<evidence type="ECO:0000313" key="2">
    <source>
        <dbReference type="EMBL" id="GES08776.1"/>
    </source>
</evidence>
<keyword evidence="1" id="KW-0175">Coiled coil</keyword>
<accession>A0A5M3WJH6</accession>
<dbReference type="EMBL" id="BLAE01000012">
    <property type="protein sequence ID" value="GES08776.1"/>
    <property type="molecule type" value="Genomic_DNA"/>
</dbReference>
<gene>
    <name evidence="2" type="ORF">Amac_023720</name>
</gene>